<feature type="compositionally biased region" description="Basic and acidic residues" evidence="1">
    <location>
        <begin position="124"/>
        <end position="134"/>
    </location>
</feature>
<reference evidence="4 5" key="1">
    <citation type="submission" date="2019-03" db="EMBL/GenBank/DDBJ databases">
        <authorList>
            <person name="Gonzalez-Pimentel J.L."/>
        </authorList>
    </citation>
    <scope>NUCLEOTIDE SEQUENCE [LARGE SCALE GENOMIC DNA]</scope>
    <source>
        <strain evidence="4 5">JCM 31289</strain>
    </source>
</reference>
<dbReference type="OrthoDB" id="4463773at2"/>
<dbReference type="Proteomes" id="UP000297948">
    <property type="component" value="Unassembled WGS sequence"/>
</dbReference>
<evidence type="ECO:0000256" key="1">
    <source>
        <dbReference type="SAM" id="MobiDB-lite"/>
    </source>
</evidence>
<dbReference type="AlphaFoldDB" id="A0A4Z0H7I3"/>
<sequence length="346" mass="34845">MTTPPGWYPDPTHPGPGPAPERWWDGAGWTEHRRTPAVHDAATLNGAPLTPPAAGAPGAPGIPGAPVAPGYPPAAPGYAPVPGYPPGPAGPPRGRGPKIAAVVVAGAVLVAAIVGGVVLLQDGGDDKDGKDDKAVPPSSSAPPSASGGQSDGGSSDAPSSGPTADPSIAEDTLSGITLPVLDGWRGASTQSGASVTTEESYPCPSLPAQNCIPGGAFSFPAIGFKAKSPKGIAKEDIAANAEDSYGTDPRTKKKIYGGINKHQELKSEAVTVAGQQGYLVRWKVDTKKGADGIVQSLVFPSPTKPDVMVLVRFGFDASGTAPTLDDMDEIVKGIRAFGDSEDDGAV</sequence>
<feature type="transmembrane region" description="Helical" evidence="2">
    <location>
        <begin position="99"/>
        <end position="120"/>
    </location>
</feature>
<feature type="compositionally biased region" description="Pro residues" evidence="1">
    <location>
        <begin position="1"/>
        <end position="19"/>
    </location>
</feature>
<feature type="domain" description="DUF2510" evidence="3">
    <location>
        <begin position="5"/>
        <end position="41"/>
    </location>
</feature>
<keyword evidence="5" id="KW-1185">Reference proteome</keyword>
<feature type="compositionally biased region" description="Low complexity" evidence="1">
    <location>
        <begin position="135"/>
        <end position="167"/>
    </location>
</feature>
<comment type="caution">
    <text evidence="4">The sequence shown here is derived from an EMBL/GenBank/DDBJ whole genome shotgun (WGS) entry which is preliminary data.</text>
</comment>
<proteinExistence type="predicted"/>
<dbReference type="Pfam" id="PF10708">
    <property type="entry name" value="DUF2510"/>
    <property type="match status" value="1"/>
</dbReference>
<evidence type="ECO:0000259" key="3">
    <source>
        <dbReference type="Pfam" id="PF10708"/>
    </source>
</evidence>
<gene>
    <name evidence="4" type="ORF">E4099_12820</name>
</gene>
<evidence type="ECO:0000313" key="4">
    <source>
        <dbReference type="EMBL" id="TGB10336.1"/>
    </source>
</evidence>
<keyword evidence="2" id="KW-0472">Membrane</keyword>
<keyword evidence="2" id="KW-0812">Transmembrane</keyword>
<evidence type="ECO:0000313" key="5">
    <source>
        <dbReference type="Proteomes" id="UP000297948"/>
    </source>
</evidence>
<dbReference type="EMBL" id="SRID01000094">
    <property type="protein sequence ID" value="TGB10336.1"/>
    <property type="molecule type" value="Genomic_DNA"/>
</dbReference>
<feature type="region of interest" description="Disordered" evidence="1">
    <location>
        <begin position="1"/>
        <end position="26"/>
    </location>
</feature>
<feature type="region of interest" description="Disordered" evidence="1">
    <location>
        <begin position="123"/>
        <end position="170"/>
    </location>
</feature>
<organism evidence="4 5">
    <name type="scientific">Streptomyces palmae</name>
    <dbReference type="NCBI Taxonomy" id="1701085"/>
    <lineage>
        <taxon>Bacteria</taxon>
        <taxon>Bacillati</taxon>
        <taxon>Actinomycetota</taxon>
        <taxon>Actinomycetes</taxon>
        <taxon>Kitasatosporales</taxon>
        <taxon>Streptomycetaceae</taxon>
        <taxon>Streptomyces</taxon>
    </lineage>
</organism>
<keyword evidence="2" id="KW-1133">Transmembrane helix</keyword>
<accession>A0A4Z0H7I3</accession>
<protein>
    <submittedName>
        <fullName evidence="4">DUF2510 domain-containing protein</fullName>
    </submittedName>
</protein>
<name>A0A4Z0H7I3_9ACTN</name>
<evidence type="ECO:0000256" key="2">
    <source>
        <dbReference type="SAM" id="Phobius"/>
    </source>
</evidence>
<dbReference type="InterPro" id="IPR018929">
    <property type="entry name" value="DUF2510"/>
</dbReference>
<dbReference type="RefSeq" id="WP_135339160.1">
    <property type="nucleotide sequence ID" value="NZ_JBHLTX010000022.1"/>
</dbReference>